<comment type="caution">
    <text evidence="1">The sequence shown here is derived from an EMBL/GenBank/DDBJ whole genome shotgun (WGS) entry which is preliminary data.</text>
</comment>
<reference evidence="2" key="1">
    <citation type="journal article" date="2023" name="Nat. Plants">
        <title>Single-cell RNA sequencing provides a high-resolution roadmap for understanding the multicellular compartmentation of specialized metabolism.</title>
        <authorList>
            <person name="Sun S."/>
            <person name="Shen X."/>
            <person name="Li Y."/>
            <person name="Li Y."/>
            <person name="Wang S."/>
            <person name="Li R."/>
            <person name="Zhang H."/>
            <person name="Shen G."/>
            <person name="Guo B."/>
            <person name="Wei J."/>
            <person name="Xu J."/>
            <person name="St-Pierre B."/>
            <person name="Chen S."/>
            <person name="Sun C."/>
        </authorList>
    </citation>
    <scope>NUCLEOTIDE SEQUENCE [LARGE SCALE GENOMIC DNA]</scope>
</reference>
<gene>
    <name evidence="1" type="ORF">M9H77_27987</name>
</gene>
<evidence type="ECO:0000313" key="2">
    <source>
        <dbReference type="Proteomes" id="UP001060085"/>
    </source>
</evidence>
<sequence length="182" mass="19907">MSKRFSCELFLEEKTGPLQICLPGLCVKRKPAAYGGSQQEIGAWLLQVKVSGLGQEKKCVAAVGPSAAAQHLKRLMPRQERIVGPDQEKEAGLVQEKWHVAAAIGPSAVGQYWKKMVCGLLQMVQKAQSDYCPWFLHWVWRNEFHCSGERLGMPTGALADAEAAIPSRSSVPSGSVPPRLLL</sequence>
<name>A0ACC0AEY6_CATRO</name>
<dbReference type="EMBL" id="CM044706">
    <property type="protein sequence ID" value="KAI5659194.1"/>
    <property type="molecule type" value="Genomic_DNA"/>
</dbReference>
<protein>
    <submittedName>
        <fullName evidence="1">Uncharacterized protein</fullName>
    </submittedName>
</protein>
<proteinExistence type="predicted"/>
<keyword evidence="2" id="KW-1185">Reference proteome</keyword>
<accession>A0ACC0AEY6</accession>
<evidence type="ECO:0000313" key="1">
    <source>
        <dbReference type="EMBL" id="KAI5659194.1"/>
    </source>
</evidence>
<organism evidence="1 2">
    <name type="scientific">Catharanthus roseus</name>
    <name type="common">Madagascar periwinkle</name>
    <name type="synonym">Vinca rosea</name>
    <dbReference type="NCBI Taxonomy" id="4058"/>
    <lineage>
        <taxon>Eukaryota</taxon>
        <taxon>Viridiplantae</taxon>
        <taxon>Streptophyta</taxon>
        <taxon>Embryophyta</taxon>
        <taxon>Tracheophyta</taxon>
        <taxon>Spermatophyta</taxon>
        <taxon>Magnoliopsida</taxon>
        <taxon>eudicotyledons</taxon>
        <taxon>Gunneridae</taxon>
        <taxon>Pentapetalae</taxon>
        <taxon>asterids</taxon>
        <taxon>lamiids</taxon>
        <taxon>Gentianales</taxon>
        <taxon>Apocynaceae</taxon>
        <taxon>Rauvolfioideae</taxon>
        <taxon>Vinceae</taxon>
        <taxon>Catharanthinae</taxon>
        <taxon>Catharanthus</taxon>
    </lineage>
</organism>
<dbReference type="Proteomes" id="UP001060085">
    <property type="component" value="Linkage Group LG06"/>
</dbReference>